<evidence type="ECO:0000256" key="5">
    <source>
        <dbReference type="ARBA" id="ARBA00023136"/>
    </source>
</evidence>
<dbReference type="RefSeq" id="XP_014677020.1">
    <property type="nucleotide sequence ID" value="XM_014821534.1"/>
</dbReference>
<sequence length="365" mass="39707">MDTAETVRMVPVTTSMLPGNGSGRPAAPERDPCNIGADLDYDIAISVVCAICLVFGIVYTFLGYRCFKATMFLTGFMSGSLALSHRCFKATMFLTGFMSGSLALYAVCQEEALLSPQLNAVVAVAAGLLFGVVTMLVAYLGLFITGVQLGVLVAIAALIVVEFAAHPSTTWVSVGAAFGCGLAGALATLRFPKGGTIVSTSAFGGALVAAAADYFVEKFAMLAYAWERVKVVRSEPPCWFSWLVLAVWPFMLCVGLFVQWQITSQDYDHREAIQKRRHKRLNLKRVRDKSEEVDKHSRAYRYYYQVRRANGDVVAKSYINTWRNSPHSTMQSTTSVQVAPPDSHVAMLNPSDSATTTMTTVTQVP</sequence>
<feature type="transmembrane region" description="Helical" evidence="7">
    <location>
        <begin position="43"/>
        <end position="67"/>
    </location>
</feature>
<feature type="transmembrane region" description="Helical" evidence="7">
    <location>
        <begin position="171"/>
        <end position="189"/>
    </location>
</feature>
<evidence type="ECO:0000256" key="4">
    <source>
        <dbReference type="ARBA" id="ARBA00022989"/>
    </source>
</evidence>
<reference evidence="10" key="1">
    <citation type="submission" date="2025-08" db="UniProtKB">
        <authorList>
            <consortium name="RefSeq"/>
        </authorList>
    </citation>
    <scope>IDENTIFICATION</scope>
</reference>
<feature type="transmembrane region" description="Helical" evidence="7">
    <location>
        <begin position="239"/>
        <end position="260"/>
    </location>
</feature>
<feature type="transmembrane region" description="Helical" evidence="7">
    <location>
        <begin position="147"/>
        <end position="165"/>
    </location>
</feature>
<organism evidence="9 10">
    <name type="scientific">Priapulus caudatus</name>
    <name type="common">Priapulid worm</name>
    <dbReference type="NCBI Taxonomy" id="37621"/>
    <lineage>
        <taxon>Eukaryota</taxon>
        <taxon>Metazoa</taxon>
        <taxon>Ecdysozoa</taxon>
        <taxon>Scalidophora</taxon>
        <taxon>Priapulida</taxon>
        <taxon>Priapulimorpha</taxon>
        <taxon>Priapulimorphida</taxon>
        <taxon>Priapulidae</taxon>
        <taxon>Priapulus</taxon>
    </lineage>
</organism>
<evidence type="ECO:0000259" key="8">
    <source>
        <dbReference type="Pfam" id="PF13886"/>
    </source>
</evidence>
<evidence type="ECO:0000313" key="10">
    <source>
        <dbReference type="RefSeq" id="XP_014677020.1"/>
    </source>
</evidence>
<keyword evidence="3 7" id="KW-0812">Transmembrane</keyword>
<protein>
    <recommendedName>
        <fullName evidence="6">Transmembrane protein 198</fullName>
    </recommendedName>
</protein>
<accession>A0ABM1EXU9</accession>
<feature type="transmembrane region" description="Helical" evidence="7">
    <location>
        <begin position="196"/>
        <end position="216"/>
    </location>
</feature>
<feature type="domain" description="TM7S3/TM198-like" evidence="8">
    <location>
        <begin position="49"/>
        <end position="82"/>
    </location>
</feature>
<comment type="similarity">
    <text evidence="2">Belongs to the TMEM198 family.</text>
</comment>
<feature type="domain" description="TM7S3/TM198-like" evidence="8">
    <location>
        <begin position="85"/>
        <end position="260"/>
    </location>
</feature>
<dbReference type="PANTHER" id="PTHR31247:SF5">
    <property type="entry name" value="DUF4203 DOMAIN-CONTAINING PROTEIN"/>
    <property type="match status" value="1"/>
</dbReference>
<evidence type="ECO:0000256" key="6">
    <source>
        <dbReference type="ARBA" id="ARBA00049737"/>
    </source>
</evidence>
<dbReference type="PANTHER" id="PTHR31247">
    <property type="entry name" value="TRANSMEMBRANE PROTEIN 198 FAMILY MEMBER"/>
    <property type="match status" value="1"/>
</dbReference>
<feature type="transmembrane region" description="Helical" evidence="7">
    <location>
        <begin position="87"/>
        <end position="106"/>
    </location>
</feature>
<evidence type="ECO:0000256" key="7">
    <source>
        <dbReference type="SAM" id="Phobius"/>
    </source>
</evidence>
<gene>
    <name evidence="10" type="primary">LOC106816890</name>
</gene>
<dbReference type="Pfam" id="PF13886">
    <property type="entry name" value="TM7S3_TM198"/>
    <property type="match status" value="2"/>
</dbReference>
<comment type="subcellular location">
    <subcellularLocation>
        <location evidence="1">Membrane</location>
        <topology evidence="1">Multi-pass membrane protein</topology>
    </subcellularLocation>
</comment>
<keyword evidence="9" id="KW-1185">Reference proteome</keyword>
<dbReference type="GeneID" id="106816890"/>
<dbReference type="InterPro" id="IPR040236">
    <property type="entry name" value="TMEM198"/>
</dbReference>
<name>A0ABM1EXU9_PRICU</name>
<keyword evidence="4 7" id="KW-1133">Transmembrane helix</keyword>
<evidence type="ECO:0000256" key="3">
    <source>
        <dbReference type="ARBA" id="ARBA00022692"/>
    </source>
</evidence>
<dbReference type="Proteomes" id="UP000695022">
    <property type="component" value="Unplaced"/>
</dbReference>
<proteinExistence type="inferred from homology"/>
<dbReference type="InterPro" id="IPR025256">
    <property type="entry name" value="TM7S3/TM198-like_dom"/>
</dbReference>
<keyword evidence="5 7" id="KW-0472">Membrane</keyword>
<feature type="transmembrane region" description="Helical" evidence="7">
    <location>
        <begin position="118"/>
        <end position="140"/>
    </location>
</feature>
<evidence type="ECO:0000256" key="2">
    <source>
        <dbReference type="ARBA" id="ARBA00006244"/>
    </source>
</evidence>
<evidence type="ECO:0000313" key="9">
    <source>
        <dbReference type="Proteomes" id="UP000695022"/>
    </source>
</evidence>
<evidence type="ECO:0000256" key="1">
    <source>
        <dbReference type="ARBA" id="ARBA00004141"/>
    </source>
</evidence>